<protein>
    <recommendedName>
        <fullName evidence="1">RGS domain-containing protein</fullName>
    </recommendedName>
</protein>
<gene>
    <name evidence="2" type="ORF">PBRA_009613</name>
    <name evidence="3" type="ORF">PLBR_LOCUS2480</name>
</gene>
<organism evidence="2 4">
    <name type="scientific">Plasmodiophora brassicae</name>
    <name type="common">Clubroot disease agent</name>
    <dbReference type="NCBI Taxonomy" id="37360"/>
    <lineage>
        <taxon>Eukaryota</taxon>
        <taxon>Sar</taxon>
        <taxon>Rhizaria</taxon>
        <taxon>Endomyxa</taxon>
        <taxon>Phytomyxea</taxon>
        <taxon>Plasmodiophorida</taxon>
        <taxon>Plasmodiophoridae</taxon>
        <taxon>Plasmodiophora</taxon>
    </lineage>
</organism>
<dbReference type="Proteomes" id="UP000290189">
    <property type="component" value="Unassembled WGS sequence"/>
</dbReference>
<keyword evidence="4" id="KW-1185">Reference proteome</keyword>
<keyword evidence="3" id="KW-0496">Mitochondrion</keyword>
<evidence type="ECO:0000313" key="2">
    <source>
        <dbReference type="EMBL" id="CEO95081.1"/>
    </source>
</evidence>
<feature type="domain" description="RGS" evidence="1">
    <location>
        <begin position="89"/>
        <end position="157"/>
    </location>
</feature>
<dbReference type="AlphaFoldDB" id="A0A0G4IIP8"/>
<sequence>MATEFAVEAPLFLIAVRDFKRLFPRRLKVRMPGQSSGKSSAGSWGGQLSSFVLNSASAETVIQGATPEESTGWVRQQVPAAAVDAALVVFHAFIKPGAPLQVNISSDALSAVLAVIQEPGRNVNKNVFDLAVNEVVSLFRGGPAARFWTSEHGRRLLALG</sequence>
<proteinExistence type="predicted"/>
<evidence type="ECO:0000259" key="1">
    <source>
        <dbReference type="PROSITE" id="PS50132"/>
    </source>
</evidence>
<evidence type="ECO:0000313" key="5">
    <source>
        <dbReference type="Proteomes" id="UP000290189"/>
    </source>
</evidence>
<evidence type="ECO:0000313" key="3">
    <source>
        <dbReference type="EMBL" id="SPQ95265.1"/>
    </source>
</evidence>
<dbReference type="SUPFAM" id="SSF48097">
    <property type="entry name" value="Regulator of G-protein signaling, RGS"/>
    <property type="match status" value="1"/>
</dbReference>
<dbReference type="InterPro" id="IPR016137">
    <property type="entry name" value="RGS"/>
</dbReference>
<dbReference type="EMBL" id="CDSF01000010">
    <property type="protein sequence ID" value="CEO95081.1"/>
    <property type="molecule type" value="Genomic_DNA"/>
</dbReference>
<reference evidence="2 4" key="1">
    <citation type="submission" date="2015-02" db="EMBL/GenBank/DDBJ databases">
        <authorList>
            <person name="Chooi Y.-H."/>
        </authorList>
    </citation>
    <scope>NUCLEOTIDE SEQUENCE [LARGE SCALE GENOMIC DNA]</scope>
    <source>
        <strain evidence="2">E3</strain>
    </source>
</reference>
<reference evidence="3 5" key="2">
    <citation type="submission" date="2018-03" db="EMBL/GenBank/DDBJ databases">
        <authorList>
            <person name="Fogelqvist J."/>
        </authorList>
    </citation>
    <scope>NUCLEOTIDE SEQUENCE [LARGE SCALE GENOMIC DNA]</scope>
</reference>
<evidence type="ECO:0000313" key="4">
    <source>
        <dbReference type="Proteomes" id="UP000039324"/>
    </source>
</evidence>
<dbReference type="EMBL" id="OVEO01000004">
    <property type="protein sequence ID" value="SPQ95265.1"/>
    <property type="molecule type" value="Genomic_DNA"/>
</dbReference>
<dbReference type="Gene3D" id="1.10.167.10">
    <property type="entry name" value="Regulator of G-protein Signalling 4, domain 2"/>
    <property type="match status" value="1"/>
</dbReference>
<name>A0A0G4IIP8_PLABS</name>
<dbReference type="Proteomes" id="UP000039324">
    <property type="component" value="Unassembled WGS sequence"/>
</dbReference>
<dbReference type="Pfam" id="PF00615">
    <property type="entry name" value="RGS"/>
    <property type="match status" value="1"/>
</dbReference>
<dbReference type="InterPro" id="IPR036305">
    <property type="entry name" value="RGS_sf"/>
</dbReference>
<geneLocation type="mitochondrion" evidence="3"/>
<dbReference type="InterPro" id="IPR044926">
    <property type="entry name" value="RGS_subdomain_2"/>
</dbReference>
<dbReference type="PROSITE" id="PS50132">
    <property type="entry name" value="RGS"/>
    <property type="match status" value="1"/>
</dbReference>
<accession>A0A0G4IIP8</accession>